<dbReference type="SUPFAM" id="SSF52540">
    <property type="entry name" value="P-loop containing nucleoside triphosphate hydrolases"/>
    <property type="match status" value="1"/>
</dbReference>
<feature type="domain" description="Endonuclease GajA/Old nuclease/RecF-like AAA" evidence="2">
    <location>
        <begin position="2"/>
        <end position="371"/>
    </location>
</feature>
<dbReference type="RefSeq" id="WP_069731549.1">
    <property type="nucleotide sequence ID" value="NZ_CP019914.1"/>
</dbReference>
<evidence type="ECO:0000256" key="1">
    <source>
        <dbReference type="SAM" id="Coils"/>
    </source>
</evidence>
<dbReference type="Gene3D" id="3.40.50.300">
    <property type="entry name" value="P-loop containing nucleotide triphosphate hydrolases"/>
    <property type="match status" value="2"/>
</dbReference>
<gene>
    <name evidence="3" type="ORF">BHAMNSH16_11535</name>
</gene>
<dbReference type="EMBL" id="CP019914">
    <property type="protein sequence ID" value="ASJ22233.1"/>
    <property type="molecule type" value="Genomic_DNA"/>
</dbReference>
<dbReference type="Pfam" id="PF13175">
    <property type="entry name" value="AAA_15"/>
    <property type="match status" value="1"/>
</dbReference>
<dbReference type="InterPro" id="IPR051396">
    <property type="entry name" value="Bact_Antivir_Def_Nuclease"/>
</dbReference>
<dbReference type="PANTHER" id="PTHR43581">
    <property type="entry name" value="ATP/GTP PHOSPHATASE"/>
    <property type="match status" value="1"/>
</dbReference>
<keyword evidence="1" id="KW-0175">Coiled coil</keyword>
<keyword evidence="4" id="KW-1185">Reference proteome</keyword>
<sequence>MKLTINNFSKIKKADVNLKGITVICGENNTGKTTVGKILFSIFDSNKDKYIKIEEELLFEFQLIFLKNSIDITSHNRYLYNRIIERLDIILKEINYFKDIKNISINFIKNILKEIFDYNFYNFLETTSDNIETYDIIINNISNDIEKILKNPYNKIMQEVSKRYFNEIFKNQINNLHHRDIKASLELEIKNKKMNIEFKNNECIKFEEEFDIINNIYYIDNPFILDEINSTEHKYGLIAKKLITSLTKDYTENMYKNIFSAVKNNDIMKNLEELLKNITIGEIIKNNEIYYLKEDNIDIVFENLSAGLKSFIIIKMLLSNTSLKENDILILDEPEIHLHPKWQLIYAELIVLLNKYLNLIIVITSHSPYFVDAINRYSKFYKIDDKTNFYLSELEKDNKNTMIINVNENIDLIYKKMYEPIETLNNMKYDEDIE</sequence>
<reference evidence="3 4" key="1">
    <citation type="submission" date="2017-02" db="EMBL/GenBank/DDBJ databases">
        <title>Complete genome sequence of Brachyspira hampsonii genomovar I strain NSH-16 (ATCC BAA-2463).</title>
        <authorList>
            <person name="Mirajkar N.S."/>
            <person name="Gebhart C.J."/>
        </authorList>
    </citation>
    <scope>NUCLEOTIDE SEQUENCE [LARGE SCALE GENOMIC DNA]</scope>
    <source>
        <strain evidence="3 4">NSH-16</strain>
    </source>
</reference>
<dbReference type="KEGG" id="bhp:BHAMNSH16_11535"/>
<dbReference type="CDD" id="cd00267">
    <property type="entry name" value="ABC_ATPase"/>
    <property type="match status" value="1"/>
</dbReference>
<name>A0AAC9TUQ9_9SPIR</name>
<dbReference type="InterPro" id="IPR041685">
    <property type="entry name" value="AAA_GajA/Old/RecF-like"/>
</dbReference>
<proteinExistence type="predicted"/>
<accession>A0AAC9TUQ9</accession>
<evidence type="ECO:0000313" key="3">
    <source>
        <dbReference type="EMBL" id="ASJ22233.1"/>
    </source>
</evidence>
<evidence type="ECO:0000259" key="2">
    <source>
        <dbReference type="Pfam" id="PF13175"/>
    </source>
</evidence>
<dbReference type="InterPro" id="IPR027417">
    <property type="entry name" value="P-loop_NTPase"/>
</dbReference>
<evidence type="ECO:0000313" key="4">
    <source>
        <dbReference type="Proteomes" id="UP000264880"/>
    </source>
</evidence>
<organism evidence="3 4">
    <name type="scientific">Brachyspira hampsonii</name>
    <dbReference type="NCBI Taxonomy" id="1287055"/>
    <lineage>
        <taxon>Bacteria</taxon>
        <taxon>Pseudomonadati</taxon>
        <taxon>Spirochaetota</taxon>
        <taxon>Spirochaetia</taxon>
        <taxon>Brachyspirales</taxon>
        <taxon>Brachyspiraceae</taxon>
        <taxon>Brachyspira</taxon>
    </lineage>
</organism>
<dbReference type="AlphaFoldDB" id="A0AAC9TUQ9"/>
<feature type="coiled-coil region" evidence="1">
    <location>
        <begin position="182"/>
        <end position="209"/>
    </location>
</feature>
<dbReference type="Proteomes" id="UP000264880">
    <property type="component" value="Chromosome"/>
</dbReference>
<dbReference type="PANTHER" id="PTHR43581:SF2">
    <property type="entry name" value="EXCINUCLEASE ATPASE SUBUNIT"/>
    <property type="match status" value="1"/>
</dbReference>
<protein>
    <recommendedName>
        <fullName evidence="2">Endonuclease GajA/Old nuclease/RecF-like AAA domain-containing protein</fullName>
    </recommendedName>
</protein>